<evidence type="ECO:0000313" key="7">
    <source>
        <dbReference type="EMBL" id="TPX48103.1"/>
    </source>
</evidence>
<gene>
    <name evidence="7" type="ORF">SeLEV6574_g02239</name>
    <name evidence="8" type="ORF">SeMB42_g01670</name>
</gene>
<keyword evidence="4 5" id="KW-0472">Membrane</keyword>
<dbReference type="InterPro" id="IPR036259">
    <property type="entry name" value="MFS_trans_sf"/>
</dbReference>
<dbReference type="Proteomes" id="UP000320475">
    <property type="component" value="Unassembled WGS sequence"/>
</dbReference>
<evidence type="ECO:0000256" key="1">
    <source>
        <dbReference type="ARBA" id="ARBA00004141"/>
    </source>
</evidence>
<dbReference type="EMBL" id="QEAN01000044">
    <property type="protein sequence ID" value="TPX52059.1"/>
    <property type="molecule type" value="Genomic_DNA"/>
</dbReference>
<dbReference type="InterPro" id="IPR005828">
    <property type="entry name" value="MFS_sugar_transport-like"/>
</dbReference>
<feature type="transmembrane region" description="Helical" evidence="5">
    <location>
        <begin position="98"/>
        <end position="121"/>
    </location>
</feature>
<dbReference type="VEuPathDB" id="FungiDB:SeMB42_g01670"/>
<evidence type="ECO:0000313" key="8">
    <source>
        <dbReference type="EMBL" id="TPX52059.1"/>
    </source>
</evidence>
<reference evidence="9 10" key="1">
    <citation type="journal article" date="2019" name="Sci. Rep.">
        <title>Comparative genomics of chytrid fungi reveal insights into the obligate biotrophic and pathogenic lifestyle of Synchytrium endobioticum.</title>
        <authorList>
            <person name="van de Vossenberg B.T.L.H."/>
            <person name="Warris S."/>
            <person name="Nguyen H.D.T."/>
            <person name="van Gent-Pelzer M.P.E."/>
            <person name="Joly D.L."/>
            <person name="van de Geest H.C."/>
            <person name="Bonants P.J.M."/>
            <person name="Smith D.S."/>
            <person name="Levesque C.A."/>
            <person name="van der Lee T.A.J."/>
        </authorList>
    </citation>
    <scope>NUCLEOTIDE SEQUENCE [LARGE SCALE GENOMIC DNA]</scope>
    <source>
        <strain evidence="7 10">LEV6574</strain>
        <strain evidence="8 9">MB42</strain>
    </source>
</reference>
<dbReference type="PROSITE" id="PS50850">
    <property type="entry name" value="MFS"/>
    <property type="match status" value="1"/>
</dbReference>
<feature type="transmembrane region" description="Helical" evidence="5">
    <location>
        <begin position="329"/>
        <end position="351"/>
    </location>
</feature>
<proteinExistence type="predicted"/>
<dbReference type="PROSITE" id="PS00216">
    <property type="entry name" value="SUGAR_TRANSPORT_1"/>
    <property type="match status" value="1"/>
</dbReference>
<keyword evidence="2 5" id="KW-0812">Transmembrane</keyword>
<dbReference type="EMBL" id="QEAM01000059">
    <property type="protein sequence ID" value="TPX48103.1"/>
    <property type="molecule type" value="Genomic_DNA"/>
</dbReference>
<dbReference type="Pfam" id="PF00083">
    <property type="entry name" value="Sugar_tr"/>
    <property type="match status" value="1"/>
</dbReference>
<name>A0A507D976_9FUNG</name>
<dbReference type="InterPro" id="IPR005829">
    <property type="entry name" value="Sugar_transporter_CS"/>
</dbReference>
<dbReference type="GO" id="GO:0022857">
    <property type="term" value="F:transmembrane transporter activity"/>
    <property type="evidence" value="ECO:0007669"/>
    <property type="project" value="InterPro"/>
</dbReference>
<dbReference type="PROSITE" id="PS00217">
    <property type="entry name" value="SUGAR_TRANSPORT_2"/>
    <property type="match status" value="1"/>
</dbReference>
<feature type="transmembrane region" description="Helical" evidence="5">
    <location>
        <begin position="496"/>
        <end position="519"/>
    </location>
</feature>
<evidence type="ECO:0000256" key="3">
    <source>
        <dbReference type="ARBA" id="ARBA00022989"/>
    </source>
</evidence>
<comment type="subcellular location">
    <subcellularLocation>
        <location evidence="1">Membrane</location>
        <topology evidence="1">Multi-pass membrane protein</topology>
    </subcellularLocation>
</comment>
<evidence type="ECO:0000256" key="4">
    <source>
        <dbReference type="ARBA" id="ARBA00023136"/>
    </source>
</evidence>
<feature type="domain" description="Major facilitator superfamily (MFS) profile" evidence="6">
    <location>
        <begin position="56"/>
        <end position="525"/>
    </location>
</feature>
<keyword evidence="9" id="KW-1185">Reference proteome</keyword>
<evidence type="ECO:0000259" key="6">
    <source>
        <dbReference type="PROSITE" id="PS50850"/>
    </source>
</evidence>
<dbReference type="Proteomes" id="UP000317494">
    <property type="component" value="Unassembled WGS sequence"/>
</dbReference>
<accession>A0A507D976</accession>
<dbReference type="OrthoDB" id="433512at2759"/>
<dbReference type="InterPro" id="IPR020846">
    <property type="entry name" value="MFS_dom"/>
</dbReference>
<dbReference type="AlphaFoldDB" id="A0A507D976"/>
<organism evidence="7 10">
    <name type="scientific">Synchytrium endobioticum</name>
    <dbReference type="NCBI Taxonomy" id="286115"/>
    <lineage>
        <taxon>Eukaryota</taxon>
        <taxon>Fungi</taxon>
        <taxon>Fungi incertae sedis</taxon>
        <taxon>Chytridiomycota</taxon>
        <taxon>Chytridiomycota incertae sedis</taxon>
        <taxon>Chytridiomycetes</taxon>
        <taxon>Synchytriales</taxon>
        <taxon>Synchytriaceae</taxon>
        <taxon>Synchytrium</taxon>
    </lineage>
</organism>
<dbReference type="SUPFAM" id="SSF103473">
    <property type="entry name" value="MFS general substrate transporter"/>
    <property type="match status" value="1"/>
</dbReference>
<dbReference type="CDD" id="cd17364">
    <property type="entry name" value="MFS_PhT"/>
    <property type="match status" value="1"/>
</dbReference>
<feature type="transmembrane region" description="Helical" evidence="5">
    <location>
        <begin position="371"/>
        <end position="394"/>
    </location>
</feature>
<dbReference type="GO" id="GO:0016020">
    <property type="term" value="C:membrane"/>
    <property type="evidence" value="ECO:0007669"/>
    <property type="project" value="UniProtKB-SubCell"/>
</dbReference>
<feature type="transmembrane region" description="Helical" evidence="5">
    <location>
        <begin position="133"/>
        <end position="153"/>
    </location>
</feature>
<evidence type="ECO:0000256" key="5">
    <source>
        <dbReference type="SAM" id="Phobius"/>
    </source>
</evidence>
<dbReference type="Gene3D" id="1.20.1250.20">
    <property type="entry name" value="MFS general substrate transporter like domains"/>
    <property type="match status" value="2"/>
</dbReference>
<feature type="transmembrane region" description="Helical" evidence="5">
    <location>
        <begin position="437"/>
        <end position="460"/>
    </location>
</feature>
<feature type="transmembrane region" description="Helical" evidence="5">
    <location>
        <begin position="232"/>
        <end position="250"/>
    </location>
</feature>
<dbReference type="STRING" id="286115.A0A507D976"/>
<evidence type="ECO:0000256" key="2">
    <source>
        <dbReference type="ARBA" id="ARBA00022692"/>
    </source>
</evidence>
<comment type="caution">
    <text evidence="7">The sequence shown here is derived from an EMBL/GenBank/DDBJ whole genome shotgun (WGS) entry which is preliminary data.</text>
</comment>
<feature type="transmembrane region" description="Helical" evidence="5">
    <location>
        <begin position="190"/>
        <end position="217"/>
    </location>
</feature>
<feature type="transmembrane region" description="Helical" evidence="5">
    <location>
        <begin position="406"/>
        <end position="425"/>
    </location>
</feature>
<sequence>MGVRDEAAEMVVSQQLPDAARSDSSGTVTPPASTDETPTAFALLDSAQFSSKHLLTIIVAGLGFFADSYDLFIINLLIPVLGYVYFGSPILPSTGLSLLTASAQAGAILGQLIFGVLSDVWGRKALYGTELMIVIVGTIGSAMCGPTVSGVSILTMLSIWRFVVGFGVGGDYPMAACISSEFATVKNRGLMMGLVFSMQGLGTLTGIVVALATLALWKQEIESGNVAAFDHVWRICVVFCIIPGIATLYFRLTIPESPRYTLEVSGDVEGATRDAHQFLSKGNTTAAEGETLNIIGDSKDEVTKTKPETQGFVHNWSNFKEFWTDEVNVFTFIGTAGPWFLIDVAIYGLGLNNTLILNAIGFGDSPDPWTNVYNLTIGNLIISMLGNLPGYFLGAFFLDRIGRRNLQLLGFGGQVIMYTILATGYDKILETSIAAFMVLYATAQIFNNFGANLTTFIIAAEAYPTRYRSTGHGLSAACGKIGALIASYGFSHLKDAIGLGNTLGILAGVMALGFINTYLFTPETGNVGLEDLQKNLSSTPAMKAFGRRGVALR</sequence>
<evidence type="ECO:0000313" key="9">
    <source>
        <dbReference type="Proteomes" id="UP000317494"/>
    </source>
</evidence>
<evidence type="ECO:0000313" key="10">
    <source>
        <dbReference type="Proteomes" id="UP000320475"/>
    </source>
</evidence>
<keyword evidence="3 5" id="KW-1133">Transmembrane helix</keyword>
<protein>
    <recommendedName>
        <fullName evidence="6">Major facilitator superfamily (MFS) profile domain-containing protein</fullName>
    </recommendedName>
</protein>
<dbReference type="PANTHER" id="PTHR24064">
    <property type="entry name" value="SOLUTE CARRIER FAMILY 22 MEMBER"/>
    <property type="match status" value="1"/>
</dbReference>